<proteinExistence type="predicted"/>
<keyword evidence="3" id="KW-1185">Reference proteome</keyword>
<dbReference type="EMBL" id="LGKG01000148">
    <property type="protein sequence ID" value="KPC61470.1"/>
    <property type="molecule type" value="Genomic_DNA"/>
</dbReference>
<protein>
    <recommendedName>
        <fullName evidence="4">SH3b domain-containing protein</fullName>
    </recommendedName>
</protein>
<reference evidence="3" key="1">
    <citation type="submission" date="2015-07" db="EMBL/GenBank/DDBJ databases">
        <authorList>
            <person name="Ju K.-S."/>
            <person name="Doroghazi J.R."/>
            <person name="Metcalf W.W."/>
        </authorList>
    </citation>
    <scope>NUCLEOTIDE SEQUENCE [LARGE SCALE GENOMIC DNA]</scope>
    <source>
        <strain evidence="3">NRRL ISP-5002</strain>
    </source>
</reference>
<dbReference type="AlphaFoldDB" id="A0A0N0GYD4"/>
<comment type="caution">
    <text evidence="2">The sequence shown here is derived from an EMBL/GenBank/DDBJ whole genome shotgun (WGS) entry which is preliminary data.</text>
</comment>
<name>A0A0N0GYD4_9ACTN</name>
<accession>A0A0N0GYD4</accession>
<sequence length="117" mass="12130">MRLTFIAPAIASATLIGTAMTSGVAAADAPKAAHTAARAASVQCLHVYAKESVKIRVEREVNSTALGLFDQGESACLEGKAMGGKYTFCGRVGIDWLKITSDRGVTGWIPAACKKGS</sequence>
<dbReference type="Proteomes" id="UP000037982">
    <property type="component" value="Unassembled WGS sequence"/>
</dbReference>
<dbReference type="PATRIC" id="fig|66876.3.peg.5418"/>
<dbReference type="RefSeq" id="WP_053925768.1">
    <property type="nucleotide sequence ID" value="NZ_LGKG01000148.1"/>
</dbReference>
<evidence type="ECO:0000313" key="3">
    <source>
        <dbReference type="Proteomes" id="UP000037982"/>
    </source>
</evidence>
<evidence type="ECO:0000313" key="2">
    <source>
        <dbReference type="EMBL" id="KPC61470.1"/>
    </source>
</evidence>
<keyword evidence="1" id="KW-0732">Signal</keyword>
<gene>
    <name evidence="2" type="ORF">ADL29_24750</name>
</gene>
<organism evidence="2 3">
    <name type="scientific">Streptomyces chattanoogensis</name>
    <dbReference type="NCBI Taxonomy" id="66876"/>
    <lineage>
        <taxon>Bacteria</taxon>
        <taxon>Bacillati</taxon>
        <taxon>Actinomycetota</taxon>
        <taxon>Actinomycetes</taxon>
        <taxon>Kitasatosporales</taxon>
        <taxon>Streptomycetaceae</taxon>
        <taxon>Streptomyces</taxon>
    </lineage>
</organism>
<feature type="signal peptide" evidence="1">
    <location>
        <begin position="1"/>
        <end position="26"/>
    </location>
</feature>
<evidence type="ECO:0000256" key="1">
    <source>
        <dbReference type="SAM" id="SignalP"/>
    </source>
</evidence>
<feature type="chain" id="PRO_5005850038" description="SH3b domain-containing protein" evidence="1">
    <location>
        <begin position="27"/>
        <end position="117"/>
    </location>
</feature>
<evidence type="ECO:0008006" key="4">
    <source>
        <dbReference type="Google" id="ProtNLM"/>
    </source>
</evidence>